<sequence length="104" mass="11430">MLHHDFRLLPNVLSHRLLSQQGSPGAISYRHRAILTSFATSVPIHVGLDRNESTQELILQHLGVPYVTFCHLSRASNSGVRSSARGPRADDNFQPAGQVYPGSD</sequence>
<evidence type="ECO:0000313" key="2">
    <source>
        <dbReference type="EMBL" id="CAL1381533.1"/>
    </source>
</evidence>
<evidence type="ECO:0000313" key="3">
    <source>
        <dbReference type="Proteomes" id="UP001497516"/>
    </source>
</evidence>
<dbReference type="AlphaFoldDB" id="A0AAV2E7A2"/>
<dbReference type="Proteomes" id="UP001497516">
    <property type="component" value="Chromosome 4"/>
</dbReference>
<dbReference type="EMBL" id="OZ034817">
    <property type="protein sequence ID" value="CAL1381533.1"/>
    <property type="molecule type" value="Genomic_DNA"/>
</dbReference>
<accession>A0AAV2E7A2</accession>
<organism evidence="2 3">
    <name type="scientific">Linum trigynum</name>
    <dbReference type="NCBI Taxonomy" id="586398"/>
    <lineage>
        <taxon>Eukaryota</taxon>
        <taxon>Viridiplantae</taxon>
        <taxon>Streptophyta</taxon>
        <taxon>Embryophyta</taxon>
        <taxon>Tracheophyta</taxon>
        <taxon>Spermatophyta</taxon>
        <taxon>Magnoliopsida</taxon>
        <taxon>eudicotyledons</taxon>
        <taxon>Gunneridae</taxon>
        <taxon>Pentapetalae</taxon>
        <taxon>rosids</taxon>
        <taxon>fabids</taxon>
        <taxon>Malpighiales</taxon>
        <taxon>Linaceae</taxon>
        <taxon>Linum</taxon>
    </lineage>
</organism>
<feature type="region of interest" description="Disordered" evidence="1">
    <location>
        <begin position="77"/>
        <end position="104"/>
    </location>
</feature>
<proteinExistence type="predicted"/>
<name>A0AAV2E7A2_9ROSI</name>
<reference evidence="2 3" key="1">
    <citation type="submission" date="2024-04" db="EMBL/GenBank/DDBJ databases">
        <authorList>
            <person name="Fracassetti M."/>
        </authorList>
    </citation>
    <scope>NUCLEOTIDE SEQUENCE [LARGE SCALE GENOMIC DNA]</scope>
</reference>
<keyword evidence="3" id="KW-1185">Reference proteome</keyword>
<gene>
    <name evidence="2" type="ORF">LTRI10_LOCUS22909</name>
</gene>
<evidence type="ECO:0000256" key="1">
    <source>
        <dbReference type="SAM" id="MobiDB-lite"/>
    </source>
</evidence>
<protein>
    <submittedName>
        <fullName evidence="2">Uncharacterized protein</fullName>
    </submittedName>
</protein>